<evidence type="ECO:0000256" key="2">
    <source>
        <dbReference type="ARBA" id="ARBA00007069"/>
    </source>
</evidence>
<dbReference type="Proteomes" id="UP001597497">
    <property type="component" value="Unassembled WGS sequence"/>
</dbReference>
<dbReference type="InterPro" id="IPR000515">
    <property type="entry name" value="MetI-like"/>
</dbReference>
<keyword evidence="6 8" id="KW-1133">Transmembrane helix</keyword>
<evidence type="ECO:0000313" key="10">
    <source>
        <dbReference type="EMBL" id="MFD2673275.1"/>
    </source>
</evidence>
<dbReference type="EMBL" id="JBHUMM010000043">
    <property type="protein sequence ID" value="MFD2673275.1"/>
    <property type="molecule type" value="Genomic_DNA"/>
</dbReference>
<feature type="transmembrane region" description="Helical" evidence="8">
    <location>
        <begin position="114"/>
        <end position="138"/>
    </location>
</feature>
<dbReference type="CDD" id="cd06261">
    <property type="entry name" value="TM_PBP2"/>
    <property type="match status" value="1"/>
</dbReference>
<evidence type="ECO:0000313" key="11">
    <source>
        <dbReference type="Proteomes" id="UP001597497"/>
    </source>
</evidence>
<dbReference type="SUPFAM" id="SSF161098">
    <property type="entry name" value="MetI-like"/>
    <property type="match status" value="1"/>
</dbReference>
<evidence type="ECO:0000256" key="5">
    <source>
        <dbReference type="ARBA" id="ARBA00022692"/>
    </source>
</evidence>
<evidence type="ECO:0000256" key="3">
    <source>
        <dbReference type="ARBA" id="ARBA00022448"/>
    </source>
</evidence>
<feature type="transmembrane region" description="Helical" evidence="8">
    <location>
        <begin position="263"/>
        <end position="282"/>
    </location>
</feature>
<keyword evidence="11" id="KW-1185">Reference proteome</keyword>
<evidence type="ECO:0000256" key="4">
    <source>
        <dbReference type="ARBA" id="ARBA00022475"/>
    </source>
</evidence>
<comment type="caution">
    <text evidence="10">The sequence shown here is derived from an EMBL/GenBank/DDBJ whole genome shotgun (WGS) entry which is preliminary data.</text>
</comment>
<name>A0ABW5RF90_9BACL</name>
<feature type="transmembrane region" description="Helical" evidence="8">
    <location>
        <begin position="12"/>
        <end position="33"/>
    </location>
</feature>
<dbReference type="InterPro" id="IPR035906">
    <property type="entry name" value="MetI-like_sf"/>
</dbReference>
<proteinExistence type="inferred from homology"/>
<keyword evidence="5 8" id="KW-0812">Transmembrane</keyword>
<evidence type="ECO:0000259" key="9">
    <source>
        <dbReference type="PROSITE" id="PS50928"/>
    </source>
</evidence>
<sequence length="297" mass="33623">MSMWRSHKPLWMTLPALIVIVVLFFGGITEGLIQSLGYFPVAGQSAFSFSAYSHILSAADFWLSFWLSLRVSLLATLFAALLGLMMSICLFLLSKSKQMKWVPFWRRWFQLPFVVPHLAGAYLIVLLCSQSGWIARLAYHFGWIDQMTEFPILVNDPFGIGVVLTYTWKEAPFISLVLYPVLLRIHDAWHEAARVFGASSFQFVKEIVLPLLLPAWFAASFIVFAFTFSAFEVPYLLGVTYPKQLPVLAYEWYAGDLSQRPEAMAVGILLVVITAMMGLLAYRLGRRWLTAGGRGWS</sequence>
<evidence type="ECO:0000256" key="6">
    <source>
        <dbReference type="ARBA" id="ARBA00022989"/>
    </source>
</evidence>
<dbReference type="RefSeq" id="WP_379930836.1">
    <property type="nucleotide sequence ID" value="NZ_JBHUMM010000043.1"/>
</dbReference>
<dbReference type="PROSITE" id="PS50928">
    <property type="entry name" value="ABC_TM1"/>
    <property type="match status" value="1"/>
</dbReference>
<reference evidence="11" key="1">
    <citation type="journal article" date="2019" name="Int. J. Syst. Evol. Microbiol.">
        <title>The Global Catalogue of Microorganisms (GCM) 10K type strain sequencing project: providing services to taxonomists for standard genome sequencing and annotation.</title>
        <authorList>
            <consortium name="The Broad Institute Genomics Platform"/>
            <consortium name="The Broad Institute Genome Sequencing Center for Infectious Disease"/>
            <person name="Wu L."/>
            <person name="Ma J."/>
        </authorList>
    </citation>
    <scope>NUCLEOTIDE SEQUENCE [LARGE SCALE GENOMIC DNA]</scope>
    <source>
        <strain evidence="11">KCTC 33676</strain>
    </source>
</reference>
<feature type="transmembrane region" description="Helical" evidence="8">
    <location>
        <begin position="45"/>
        <end position="67"/>
    </location>
</feature>
<feature type="transmembrane region" description="Helical" evidence="8">
    <location>
        <begin position="158"/>
        <end position="182"/>
    </location>
</feature>
<evidence type="ECO:0000256" key="7">
    <source>
        <dbReference type="ARBA" id="ARBA00023136"/>
    </source>
</evidence>
<dbReference type="PANTHER" id="PTHR42929">
    <property type="entry name" value="INNER MEMBRANE ABC TRANSPORTER PERMEASE PROTEIN YDCU-RELATED-RELATED"/>
    <property type="match status" value="1"/>
</dbReference>
<evidence type="ECO:0000256" key="8">
    <source>
        <dbReference type="RuleBase" id="RU363032"/>
    </source>
</evidence>
<feature type="transmembrane region" description="Helical" evidence="8">
    <location>
        <begin position="203"/>
        <end position="231"/>
    </location>
</feature>
<gene>
    <name evidence="10" type="ORF">ACFSUC_17005</name>
</gene>
<organism evidence="10 11">
    <name type="scientific">Marinicrinis sediminis</name>
    <dbReference type="NCBI Taxonomy" id="1652465"/>
    <lineage>
        <taxon>Bacteria</taxon>
        <taxon>Bacillati</taxon>
        <taxon>Bacillota</taxon>
        <taxon>Bacilli</taxon>
        <taxon>Bacillales</taxon>
        <taxon>Paenibacillaceae</taxon>
    </lineage>
</organism>
<feature type="transmembrane region" description="Helical" evidence="8">
    <location>
        <begin position="73"/>
        <end position="93"/>
    </location>
</feature>
<keyword evidence="7 8" id="KW-0472">Membrane</keyword>
<protein>
    <submittedName>
        <fullName evidence="10">ABC transporter permease</fullName>
    </submittedName>
</protein>
<evidence type="ECO:0000256" key="1">
    <source>
        <dbReference type="ARBA" id="ARBA00004651"/>
    </source>
</evidence>
<dbReference type="PANTHER" id="PTHR42929:SF1">
    <property type="entry name" value="INNER MEMBRANE ABC TRANSPORTER PERMEASE PROTEIN YDCU-RELATED"/>
    <property type="match status" value="1"/>
</dbReference>
<keyword evidence="4" id="KW-1003">Cell membrane</keyword>
<comment type="subcellular location">
    <subcellularLocation>
        <location evidence="1 8">Cell membrane</location>
        <topology evidence="1 8">Multi-pass membrane protein</topology>
    </subcellularLocation>
</comment>
<accession>A0ABW5RF90</accession>
<comment type="similarity">
    <text evidence="2">Belongs to the binding-protein-dependent transport system permease family. CysTW subfamily.</text>
</comment>
<feature type="domain" description="ABC transmembrane type-1" evidence="9">
    <location>
        <begin position="65"/>
        <end position="281"/>
    </location>
</feature>
<dbReference type="Pfam" id="PF00528">
    <property type="entry name" value="BPD_transp_1"/>
    <property type="match status" value="1"/>
</dbReference>
<dbReference type="Gene3D" id="1.10.3720.10">
    <property type="entry name" value="MetI-like"/>
    <property type="match status" value="1"/>
</dbReference>
<keyword evidence="3 8" id="KW-0813">Transport</keyword>